<dbReference type="Proteomes" id="UP000006591">
    <property type="component" value="Chromosome 12"/>
</dbReference>
<keyword evidence="2" id="KW-1185">Reference proteome</keyword>
<dbReference type="OMA" id="SWPAMRW"/>
<reference evidence="1" key="1">
    <citation type="submission" date="2015-04" db="UniProtKB">
        <authorList>
            <consortium name="EnsemblPlants"/>
        </authorList>
    </citation>
    <scope>IDENTIFICATION</scope>
    <source>
        <strain evidence="1">SL10</strain>
    </source>
</reference>
<dbReference type="EnsemblPlants" id="ONIVA12G06320.1">
    <property type="protein sequence ID" value="ONIVA12G06320.1"/>
    <property type="gene ID" value="ONIVA12G06320"/>
</dbReference>
<proteinExistence type="predicted"/>
<evidence type="ECO:0000313" key="1">
    <source>
        <dbReference type="EnsemblPlants" id="ONIVA12G06320.1"/>
    </source>
</evidence>
<dbReference type="Gramene" id="ONIVA12G06320.1">
    <property type="protein sequence ID" value="ONIVA12G06320.1"/>
    <property type="gene ID" value="ONIVA12G06320"/>
</dbReference>
<dbReference type="AlphaFoldDB" id="A0A0E0J878"/>
<sequence length="154" mass="16391">MAAVSWPPRGRRSGLGDGVSCAAGTHLSLAIFLASATTAPPRRTTSLMVAAQEQARVSHGELDGAGAPALLSWPAMRWGGRLEEGGDNLDDGCTHQRWSGSRVATGQYSDIGTKDYTSKLSAIGNVVLHCEPSSYHPLMGWRYRIEMIAKNIPG</sequence>
<reference evidence="1" key="2">
    <citation type="submission" date="2018-04" db="EMBL/GenBank/DDBJ databases">
        <title>OnivRS2 (Oryza nivara Reference Sequence Version 2).</title>
        <authorList>
            <person name="Zhang J."/>
            <person name="Kudrna D."/>
            <person name="Lee S."/>
            <person name="Talag J."/>
            <person name="Rajasekar S."/>
            <person name="Welchert J."/>
            <person name="Hsing Y.-I."/>
            <person name="Wing R.A."/>
        </authorList>
    </citation>
    <scope>NUCLEOTIDE SEQUENCE [LARGE SCALE GENOMIC DNA]</scope>
    <source>
        <strain evidence="1">SL10</strain>
    </source>
</reference>
<dbReference type="HOGENOM" id="CLU_143792_0_0_1"/>
<accession>A0A0E0J878</accession>
<name>A0A0E0J878_ORYNI</name>
<organism evidence="1">
    <name type="scientific">Oryza nivara</name>
    <name type="common">Indian wild rice</name>
    <name type="synonym">Oryza sativa f. spontanea</name>
    <dbReference type="NCBI Taxonomy" id="4536"/>
    <lineage>
        <taxon>Eukaryota</taxon>
        <taxon>Viridiplantae</taxon>
        <taxon>Streptophyta</taxon>
        <taxon>Embryophyta</taxon>
        <taxon>Tracheophyta</taxon>
        <taxon>Spermatophyta</taxon>
        <taxon>Magnoliopsida</taxon>
        <taxon>Liliopsida</taxon>
        <taxon>Poales</taxon>
        <taxon>Poaceae</taxon>
        <taxon>BOP clade</taxon>
        <taxon>Oryzoideae</taxon>
        <taxon>Oryzeae</taxon>
        <taxon>Oryzinae</taxon>
        <taxon>Oryza</taxon>
    </lineage>
</organism>
<evidence type="ECO:0000313" key="2">
    <source>
        <dbReference type="Proteomes" id="UP000006591"/>
    </source>
</evidence>
<protein>
    <submittedName>
        <fullName evidence="1">Uncharacterized protein</fullName>
    </submittedName>
</protein>